<protein>
    <submittedName>
        <fullName evidence="1">Uncharacterized protein</fullName>
    </submittedName>
</protein>
<evidence type="ECO:0000313" key="1">
    <source>
        <dbReference type="EMBL" id="GAI79282.1"/>
    </source>
</evidence>
<name>X1REX8_9ZZZZ</name>
<dbReference type="EMBL" id="BARW01010683">
    <property type="protein sequence ID" value="GAI79282.1"/>
    <property type="molecule type" value="Genomic_DNA"/>
</dbReference>
<reference evidence="1" key="1">
    <citation type="journal article" date="2014" name="Front. Microbiol.">
        <title>High frequency of phylogenetically diverse reductive dehalogenase-homologous genes in deep subseafloor sedimentary metagenomes.</title>
        <authorList>
            <person name="Kawai M."/>
            <person name="Futagami T."/>
            <person name="Toyoda A."/>
            <person name="Takaki Y."/>
            <person name="Nishi S."/>
            <person name="Hori S."/>
            <person name="Arai W."/>
            <person name="Tsubouchi T."/>
            <person name="Morono Y."/>
            <person name="Uchiyama I."/>
            <person name="Ito T."/>
            <person name="Fujiyama A."/>
            <person name="Inagaki F."/>
            <person name="Takami H."/>
        </authorList>
    </citation>
    <scope>NUCLEOTIDE SEQUENCE</scope>
    <source>
        <strain evidence="1">Expedition CK06-06</strain>
    </source>
</reference>
<proteinExistence type="predicted"/>
<dbReference type="AlphaFoldDB" id="X1REX8"/>
<gene>
    <name evidence="1" type="ORF">S12H4_20930</name>
</gene>
<organism evidence="1">
    <name type="scientific">marine sediment metagenome</name>
    <dbReference type="NCBI Taxonomy" id="412755"/>
    <lineage>
        <taxon>unclassified sequences</taxon>
        <taxon>metagenomes</taxon>
        <taxon>ecological metagenomes</taxon>
    </lineage>
</organism>
<comment type="caution">
    <text evidence="1">The sequence shown here is derived from an EMBL/GenBank/DDBJ whole genome shotgun (WGS) entry which is preliminary data.</text>
</comment>
<feature type="non-terminal residue" evidence="1">
    <location>
        <position position="34"/>
    </location>
</feature>
<sequence>MPLADLLLERFKVKTRAVENPTGETAAADTAKLI</sequence>
<accession>X1REX8</accession>